<organism evidence="2 3">
    <name type="scientific">Ditylenchus dipsaci</name>
    <dbReference type="NCBI Taxonomy" id="166011"/>
    <lineage>
        <taxon>Eukaryota</taxon>
        <taxon>Metazoa</taxon>
        <taxon>Ecdysozoa</taxon>
        <taxon>Nematoda</taxon>
        <taxon>Chromadorea</taxon>
        <taxon>Rhabditida</taxon>
        <taxon>Tylenchina</taxon>
        <taxon>Tylenchomorpha</taxon>
        <taxon>Sphaerularioidea</taxon>
        <taxon>Anguinidae</taxon>
        <taxon>Anguininae</taxon>
        <taxon>Ditylenchus</taxon>
    </lineage>
</organism>
<dbReference type="WBParaSite" id="jg7504">
    <property type="protein sequence ID" value="jg7504"/>
    <property type="gene ID" value="jg7504"/>
</dbReference>
<reference evidence="3" key="1">
    <citation type="submission" date="2022-11" db="UniProtKB">
        <authorList>
            <consortium name="WormBaseParasite"/>
        </authorList>
    </citation>
    <scope>IDENTIFICATION</scope>
</reference>
<keyword evidence="2" id="KW-1185">Reference proteome</keyword>
<name>A0A915EL77_9BILA</name>
<feature type="compositionally biased region" description="Polar residues" evidence="1">
    <location>
        <begin position="200"/>
        <end position="221"/>
    </location>
</feature>
<accession>A0A915EL77</accession>
<evidence type="ECO:0000313" key="2">
    <source>
        <dbReference type="Proteomes" id="UP000887574"/>
    </source>
</evidence>
<sequence length="308" mass="34445">MEEDIRRLKSVIESTRDETVATANEARLTIANQLVELTNLLICSANDLVITVDETAENRMNYYNQLLEKLQDFDCRVKKETSPSSSSLPSLSNISTLRADISKFESESMPFQKFHIKYCPYAHGIMQQMRKIGVVIENGVMQTSLTNTQPDSRFFNLQVPSSNSSQTPASTLPSVKDVPASSGEPARKIPKNDDRGHRGASQQNGAPRSLQISSVKYQQVPTDPRVGGDRIQKKPLVNASEMRSIASQSRKTIVECPPSSQSSVVSQSQDLGIETDMNTQPNCDTWEDYCYVCDEGTDEYRRRFGLLY</sequence>
<feature type="compositionally biased region" description="Polar residues" evidence="1">
    <location>
        <begin position="158"/>
        <end position="173"/>
    </location>
</feature>
<proteinExistence type="predicted"/>
<feature type="region of interest" description="Disordered" evidence="1">
    <location>
        <begin position="152"/>
        <end position="230"/>
    </location>
</feature>
<evidence type="ECO:0000313" key="3">
    <source>
        <dbReference type="WBParaSite" id="jg7504"/>
    </source>
</evidence>
<protein>
    <submittedName>
        <fullName evidence="3">Uncharacterized protein</fullName>
    </submittedName>
</protein>
<dbReference type="AlphaFoldDB" id="A0A915EL77"/>
<evidence type="ECO:0000256" key="1">
    <source>
        <dbReference type="SAM" id="MobiDB-lite"/>
    </source>
</evidence>
<dbReference type="Proteomes" id="UP000887574">
    <property type="component" value="Unplaced"/>
</dbReference>
<feature type="compositionally biased region" description="Basic and acidic residues" evidence="1">
    <location>
        <begin position="185"/>
        <end position="197"/>
    </location>
</feature>